<dbReference type="OrthoDB" id="2344312at2759"/>
<dbReference type="Proteomes" id="UP000184188">
    <property type="component" value="Unassembled WGS sequence"/>
</dbReference>
<protein>
    <recommendedName>
        <fullName evidence="2">SigF-like NTF2-like domain-containing protein</fullName>
    </recommendedName>
</protein>
<evidence type="ECO:0000259" key="2">
    <source>
        <dbReference type="Pfam" id="PF24840"/>
    </source>
</evidence>
<reference evidence="4" key="1">
    <citation type="journal article" date="2017" name="Genome Biol.">
        <title>Comparative genomics reveals high biological diversity and specific adaptations in the industrially and medically important fungal genus Aspergillus.</title>
        <authorList>
            <person name="de Vries R.P."/>
            <person name="Riley R."/>
            <person name="Wiebenga A."/>
            <person name="Aguilar-Osorio G."/>
            <person name="Amillis S."/>
            <person name="Uchima C.A."/>
            <person name="Anderluh G."/>
            <person name="Asadollahi M."/>
            <person name="Askin M."/>
            <person name="Barry K."/>
            <person name="Battaglia E."/>
            <person name="Bayram O."/>
            <person name="Benocci T."/>
            <person name="Braus-Stromeyer S.A."/>
            <person name="Caldana C."/>
            <person name="Canovas D."/>
            <person name="Cerqueira G.C."/>
            <person name="Chen F."/>
            <person name="Chen W."/>
            <person name="Choi C."/>
            <person name="Clum A."/>
            <person name="Dos Santos R.A."/>
            <person name="Damasio A.R."/>
            <person name="Diallinas G."/>
            <person name="Emri T."/>
            <person name="Fekete E."/>
            <person name="Flipphi M."/>
            <person name="Freyberg S."/>
            <person name="Gallo A."/>
            <person name="Gournas C."/>
            <person name="Habgood R."/>
            <person name="Hainaut M."/>
            <person name="Harispe M.L."/>
            <person name="Henrissat B."/>
            <person name="Hilden K.S."/>
            <person name="Hope R."/>
            <person name="Hossain A."/>
            <person name="Karabika E."/>
            <person name="Karaffa L."/>
            <person name="Karanyi Z."/>
            <person name="Krasevec N."/>
            <person name="Kuo A."/>
            <person name="Kusch H."/>
            <person name="LaButti K."/>
            <person name="Lagendijk E.L."/>
            <person name="Lapidus A."/>
            <person name="Levasseur A."/>
            <person name="Lindquist E."/>
            <person name="Lipzen A."/>
            <person name="Logrieco A.F."/>
            <person name="MacCabe A."/>
            <person name="Maekelae M.R."/>
            <person name="Malavazi I."/>
            <person name="Melin P."/>
            <person name="Meyer V."/>
            <person name="Mielnichuk N."/>
            <person name="Miskei M."/>
            <person name="Molnar A.P."/>
            <person name="Mule G."/>
            <person name="Ngan C.Y."/>
            <person name="Orejas M."/>
            <person name="Orosz E."/>
            <person name="Ouedraogo J.P."/>
            <person name="Overkamp K.M."/>
            <person name="Park H.-S."/>
            <person name="Perrone G."/>
            <person name="Piumi F."/>
            <person name="Punt P.J."/>
            <person name="Ram A.F."/>
            <person name="Ramon A."/>
            <person name="Rauscher S."/>
            <person name="Record E."/>
            <person name="Riano-Pachon D.M."/>
            <person name="Robert V."/>
            <person name="Roehrig J."/>
            <person name="Ruller R."/>
            <person name="Salamov A."/>
            <person name="Salih N.S."/>
            <person name="Samson R.A."/>
            <person name="Sandor E."/>
            <person name="Sanguinetti M."/>
            <person name="Schuetze T."/>
            <person name="Sepcic K."/>
            <person name="Shelest E."/>
            <person name="Sherlock G."/>
            <person name="Sophianopoulou V."/>
            <person name="Squina F.M."/>
            <person name="Sun H."/>
            <person name="Susca A."/>
            <person name="Todd R.B."/>
            <person name="Tsang A."/>
            <person name="Unkles S.E."/>
            <person name="van de Wiele N."/>
            <person name="van Rossen-Uffink D."/>
            <person name="Oliveira J.V."/>
            <person name="Vesth T.C."/>
            <person name="Visser J."/>
            <person name="Yu J.-H."/>
            <person name="Zhou M."/>
            <person name="Andersen M.R."/>
            <person name="Archer D.B."/>
            <person name="Baker S.E."/>
            <person name="Benoit I."/>
            <person name="Brakhage A.A."/>
            <person name="Braus G.H."/>
            <person name="Fischer R."/>
            <person name="Frisvad J.C."/>
            <person name="Goldman G.H."/>
            <person name="Houbraken J."/>
            <person name="Oakley B."/>
            <person name="Pocsi I."/>
            <person name="Scazzocchio C."/>
            <person name="Seiboth B."/>
            <person name="vanKuyk P.A."/>
            <person name="Wortman J."/>
            <person name="Dyer P.S."/>
            <person name="Grigoriev I.V."/>
        </authorList>
    </citation>
    <scope>NUCLEOTIDE SEQUENCE [LARGE SCALE GENOMIC DNA]</scope>
    <source>
        <strain evidence="4">CBS 506.65</strain>
    </source>
</reference>
<keyword evidence="1" id="KW-0812">Transmembrane</keyword>
<keyword evidence="1" id="KW-0472">Membrane</keyword>
<name>A0A1L9SSL6_9EURO</name>
<gene>
    <name evidence="3" type="ORF">ASPZODRAFT_128710</name>
</gene>
<accession>A0A1L9SSL6</accession>
<dbReference type="EMBL" id="KV878337">
    <property type="protein sequence ID" value="OJJ50106.1"/>
    <property type="molecule type" value="Genomic_DNA"/>
</dbReference>
<dbReference type="PANTHER" id="PTHR35393">
    <property type="entry name" value="CHROMOSOME 1, WHOLE GENOME SHOTGUN SEQUENCE"/>
    <property type="match status" value="1"/>
</dbReference>
<evidence type="ECO:0000256" key="1">
    <source>
        <dbReference type="SAM" id="Phobius"/>
    </source>
</evidence>
<dbReference type="InterPro" id="IPR057514">
    <property type="entry name" value="NTF2_SigF"/>
</dbReference>
<dbReference type="GeneID" id="34608564"/>
<dbReference type="AlphaFoldDB" id="A0A1L9SSL6"/>
<dbReference type="VEuPathDB" id="FungiDB:ASPZODRAFT_128710"/>
<keyword evidence="4" id="KW-1185">Reference proteome</keyword>
<organism evidence="3 4">
    <name type="scientific">Penicilliopsis zonata CBS 506.65</name>
    <dbReference type="NCBI Taxonomy" id="1073090"/>
    <lineage>
        <taxon>Eukaryota</taxon>
        <taxon>Fungi</taxon>
        <taxon>Dikarya</taxon>
        <taxon>Ascomycota</taxon>
        <taxon>Pezizomycotina</taxon>
        <taxon>Eurotiomycetes</taxon>
        <taxon>Eurotiomycetidae</taxon>
        <taxon>Eurotiales</taxon>
        <taxon>Aspergillaceae</taxon>
        <taxon>Penicilliopsis</taxon>
    </lineage>
</organism>
<sequence length="213" mass="24805">MEDPVSEIPNVIRLLTHSPPSEQEKTVEQFFTTNAAFTHPFCRVCSFPGSRWFLLKIFQWYKIMSPRIETDIHSIAFDEQNLKLYVTLSQIFSIWIVPFHVSPVTLTTVLTLTTGQDGASQSLPNGEKRLYYIARQDDLYSTSEWIKFLIPHIGHWLVMIGQLFATIFCVMGVFVLYPVMWLEEKKVIPDRFLKKGNLVYNIERKIPEMKKGK</sequence>
<feature type="transmembrane region" description="Helical" evidence="1">
    <location>
        <begin position="156"/>
        <end position="177"/>
    </location>
</feature>
<dbReference type="STRING" id="1073090.A0A1L9SSL6"/>
<dbReference type="Pfam" id="PF24840">
    <property type="entry name" value="NTF2_SigF"/>
    <property type="match status" value="1"/>
</dbReference>
<evidence type="ECO:0000313" key="4">
    <source>
        <dbReference type="Proteomes" id="UP000184188"/>
    </source>
</evidence>
<feature type="domain" description="SigF-like NTF2-like" evidence="2">
    <location>
        <begin position="1"/>
        <end position="173"/>
    </location>
</feature>
<keyword evidence="1" id="KW-1133">Transmembrane helix</keyword>
<proteinExistence type="predicted"/>
<evidence type="ECO:0000313" key="3">
    <source>
        <dbReference type="EMBL" id="OJJ50106.1"/>
    </source>
</evidence>
<dbReference type="PANTHER" id="PTHR35393:SF1">
    <property type="entry name" value="SNOAL-LIKE DOMAIN-CONTAINING PROTEIN"/>
    <property type="match status" value="1"/>
</dbReference>
<dbReference type="RefSeq" id="XP_022584616.1">
    <property type="nucleotide sequence ID" value="XM_022722099.1"/>
</dbReference>